<feature type="chain" id="PRO_5047123749" evidence="2">
    <location>
        <begin position="30"/>
        <end position="643"/>
    </location>
</feature>
<evidence type="ECO:0000256" key="2">
    <source>
        <dbReference type="SAM" id="SignalP"/>
    </source>
</evidence>
<evidence type="ECO:0000256" key="1">
    <source>
        <dbReference type="SAM" id="Phobius"/>
    </source>
</evidence>
<keyword evidence="4" id="KW-1185">Reference proteome</keyword>
<keyword evidence="1" id="KW-0472">Membrane</keyword>
<accession>A0ABP1Q9W3</accession>
<organism evidence="3 4">
    <name type="scientific">Orchesella dallaii</name>
    <dbReference type="NCBI Taxonomy" id="48710"/>
    <lineage>
        <taxon>Eukaryota</taxon>
        <taxon>Metazoa</taxon>
        <taxon>Ecdysozoa</taxon>
        <taxon>Arthropoda</taxon>
        <taxon>Hexapoda</taxon>
        <taxon>Collembola</taxon>
        <taxon>Entomobryomorpha</taxon>
        <taxon>Entomobryoidea</taxon>
        <taxon>Orchesellidae</taxon>
        <taxon>Orchesellinae</taxon>
        <taxon>Orchesella</taxon>
    </lineage>
</organism>
<proteinExistence type="predicted"/>
<keyword evidence="2" id="KW-0732">Signal</keyword>
<feature type="signal peptide" evidence="2">
    <location>
        <begin position="1"/>
        <end position="29"/>
    </location>
</feature>
<reference evidence="3 4" key="1">
    <citation type="submission" date="2024-08" db="EMBL/GenBank/DDBJ databases">
        <authorList>
            <person name="Cucini C."/>
            <person name="Frati F."/>
        </authorList>
    </citation>
    <scope>NUCLEOTIDE SEQUENCE [LARGE SCALE GENOMIC DNA]</scope>
</reference>
<evidence type="ECO:0000313" key="4">
    <source>
        <dbReference type="Proteomes" id="UP001642540"/>
    </source>
</evidence>
<feature type="transmembrane region" description="Helical" evidence="1">
    <location>
        <begin position="586"/>
        <end position="607"/>
    </location>
</feature>
<dbReference type="EMBL" id="CAXLJM020000027">
    <property type="protein sequence ID" value="CAL8095005.1"/>
    <property type="molecule type" value="Genomic_DNA"/>
</dbReference>
<dbReference type="Proteomes" id="UP001642540">
    <property type="component" value="Unassembled WGS sequence"/>
</dbReference>
<gene>
    <name evidence="3" type="ORF">ODALV1_LOCUS8949</name>
</gene>
<keyword evidence="1" id="KW-1133">Transmembrane helix</keyword>
<comment type="caution">
    <text evidence="3">The sequence shown here is derived from an EMBL/GenBank/DDBJ whole genome shotgun (WGS) entry which is preliminary data.</text>
</comment>
<keyword evidence="1" id="KW-0812">Transmembrane</keyword>
<evidence type="ECO:0000313" key="3">
    <source>
        <dbReference type="EMBL" id="CAL8095005.1"/>
    </source>
</evidence>
<protein>
    <submittedName>
        <fullName evidence="3">Uncharacterized protein</fullName>
    </submittedName>
</protein>
<sequence length="643" mass="72925">MLAATDTRLYIAFLFILILFPYNVRPVSSDVTEKKPNSSTNGVKIAFTEELNSSLFYQTYMPLIYKFRIPEWSVKTLRLNKTFLCKNDEESVEDLCPVTYHLEELLKDFSEIMSFYKDTISASGGDFYEQNFSCDKIKPHFLHFSTQLGGLGTYLSEYKTRCSLGKNVTLNVKNVGSAASHHAVMAYERFKELHEESKDRKSAEYKFLQMTGYMAMQNSYLLSQYVDSIRWAKAFTICEAFRLDVGLMSPEMLNESLSEITETIFAAGFNFSLPTGGSLPHYYKLPLTDCMLTIGNANASFHEGDDILSPYNENITANLIVRLLVPVVKARVTYKLIKLNKVPYLLNENGGEKICEIRNFQPEDSFLIELDDVTEDITIVGKVSPYCSSSRLCKIPEVTHRHFVDPCIMGIITKNHSMTSESCSFECSSLPQSLLREHIFPIFTQLASNTYSVTGGVPMGIPYMLIMCNGIVTHMIHSNTSSGVILVTLPCSCQLAYGPKRFQAQEPCDEPLNVEHVIEFSPRHHHHRANTPSARENKENFDYIIETMDADDYNVSFFESKTLDMGDDFHSDKKYAPSQDAHCGHVLIWIFLVFVLLINVLTIFILYKHSIINFNSILCTGNTINISRLNEFPISNVTSNSNN</sequence>
<name>A0ABP1Q9W3_9HEXA</name>